<name>A0A2G9HST2_9LAMI</name>
<feature type="compositionally biased region" description="Polar residues" evidence="1">
    <location>
        <begin position="1"/>
        <end position="14"/>
    </location>
</feature>
<comment type="caution">
    <text evidence="2">The sequence shown here is derived from an EMBL/GenBank/DDBJ whole genome shotgun (WGS) entry which is preliminary data.</text>
</comment>
<dbReference type="Proteomes" id="UP000231279">
    <property type="component" value="Unassembled WGS sequence"/>
</dbReference>
<proteinExistence type="predicted"/>
<dbReference type="PANTHER" id="PTHR46250">
    <property type="entry name" value="MYB/SANT-LIKE DNA-BINDING DOMAIN PROTEIN-RELATED"/>
    <property type="match status" value="1"/>
</dbReference>
<dbReference type="AlphaFoldDB" id="A0A2G9HST2"/>
<dbReference type="EMBL" id="NKXS01001090">
    <property type="protein sequence ID" value="PIN20588.1"/>
    <property type="molecule type" value="Genomic_DNA"/>
</dbReference>
<evidence type="ECO:0000313" key="2">
    <source>
        <dbReference type="EMBL" id="PIN20588.1"/>
    </source>
</evidence>
<sequence length="275" mass="31240">MDQSTCSSRNTNTSKHPKRNTERGPRHFWTPTPKEAELTKALKSLRLCGWKCDESFKGGYMVRLEKIMAEKFSSCGILSKYIKSKLQVWKKDYSHNLGILGSSGSVGASIDTHMTVVDLESIWSYYIKVHFGTAKLQGRPFPRYHSWVKFFGNDRSQGTGAINGSDTVTDLLYSSQVRDTETSANNLFSPPYCTPFQSLEIAYGDDVSTTHSDDDFELRKELYVVLTEIPGLLIEEMVLATHHLAENDKYTDTFWRMDLDARACYVRILLRGCSN</sequence>
<gene>
    <name evidence="2" type="ORF">CDL12_06722</name>
</gene>
<keyword evidence="3" id="KW-1185">Reference proteome</keyword>
<dbReference type="OrthoDB" id="910499at2759"/>
<reference evidence="3" key="1">
    <citation type="journal article" date="2018" name="Gigascience">
        <title>Genome assembly of the Pink Ipe (Handroanthus impetiginosus, Bignoniaceae), a highly valued, ecologically keystone Neotropical timber forest tree.</title>
        <authorList>
            <person name="Silva-Junior O.B."/>
            <person name="Grattapaglia D."/>
            <person name="Novaes E."/>
            <person name="Collevatti R.G."/>
        </authorList>
    </citation>
    <scope>NUCLEOTIDE SEQUENCE [LARGE SCALE GENOMIC DNA]</scope>
    <source>
        <strain evidence="3">cv. UFG-1</strain>
    </source>
</reference>
<evidence type="ECO:0008006" key="4">
    <source>
        <dbReference type="Google" id="ProtNLM"/>
    </source>
</evidence>
<evidence type="ECO:0000256" key="1">
    <source>
        <dbReference type="SAM" id="MobiDB-lite"/>
    </source>
</evidence>
<evidence type="ECO:0000313" key="3">
    <source>
        <dbReference type="Proteomes" id="UP000231279"/>
    </source>
</evidence>
<protein>
    <recommendedName>
        <fullName evidence="4">Myb/SANT-like domain-containing protein</fullName>
    </recommendedName>
</protein>
<feature type="region of interest" description="Disordered" evidence="1">
    <location>
        <begin position="1"/>
        <end position="31"/>
    </location>
</feature>
<organism evidence="2 3">
    <name type="scientific">Handroanthus impetiginosus</name>
    <dbReference type="NCBI Taxonomy" id="429701"/>
    <lineage>
        <taxon>Eukaryota</taxon>
        <taxon>Viridiplantae</taxon>
        <taxon>Streptophyta</taxon>
        <taxon>Embryophyta</taxon>
        <taxon>Tracheophyta</taxon>
        <taxon>Spermatophyta</taxon>
        <taxon>Magnoliopsida</taxon>
        <taxon>eudicotyledons</taxon>
        <taxon>Gunneridae</taxon>
        <taxon>Pentapetalae</taxon>
        <taxon>asterids</taxon>
        <taxon>lamiids</taxon>
        <taxon>Lamiales</taxon>
        <taxon>Bignoniaceae</taxon>
        <taxon>Crescentiina</taxon>
        <taxon>Tabebuia alliance</taxon>
        <taxon>Handroanthus</taxon>
    </lineage>
</organism>
<accession>A0A2G9HST2</accession>